<sequence length="48" mass="5692">WTPYWQVKKAKQTRIVTMNVNGIGLEFTLSEFTSHFKTEEIVLYSQKL</sequence>
<accession>A0A1A8R8X5</accession>
<proteinExistence type="predicted"/>
<reference evidence="1" key="1">
    <citation type="submission" date="2016-05" db="EMBL/GenBank/DDBJ databases">
        <authorList>
            <person name="Lavstsen T."/>
            <person name="Jespersen J.S."/>
        </authorList>
    </citation>
    <scope>NUCLEOTIDE SEQUENCE</scope>
    <source>
        <tissue evidence="1">Brain</tissue>
    </source>
</reference>
<dbReference type="EMBL" id="HAEH01015105">
    <property type="protein sequence ID" value="SBS01858.1"/>
    <property type="molecule type" value="Transcribed_RNA"/>
</dbReference>
<feature type="non-terminal residue" evidence="1">
    <location>
        <position position="1"/>
    </location>
</feature>
<organism evidence="1">
    <name type="scientific">Nothobranchius rachovii</name>
    <name type="common">bluefin notho</name>
    <dbReference type="NCBI Taxonomy" id="451742"/>
    <lineage>
        <taxon>Eukaryota</taxon>
        <taxon>Metazoa</taxon>
        <taxon>Chordata</taxon>
        <taxon>Craniata</taxon>
        <taxon>Vertebrata</taxon>
        <taxon>Euteleostomi</taxon>
        <taxon>Actinopterygii</taxon>
        <taxon>Neopterygii</taxon>
        <taxon>Teleostei</taxon>
        <taxon>Neoteleostei</taxon>
        <taxon>Acanthomorphata</taxon>
        <taxon>Ovalentaria</taxon>
        <taxon>Atherinomorphae</taxon>
        <taxon>Cyprinodontiformes</taxon>
        <taxon>Nothobranchiidae</taxon>
        <taxon>Nothobranchius</taxon>
    </lineage>
</organism>
<feature type="non-terminal residue" evidence="1">
    <location>
        <position position="48"/>
    </location>
</feature>
<protein>
    <submittedName>
        <fullName evidence="1">Uncharacterized protein</fullName>
    </submittedName>
</protein>
<evidence type="ECO:0000313" key="1">
    <source>
        <dbReference type="EMBL" id="SBS01858.1"/>
    </source>
</evidence>
<name>A0A1A8R8X5_9TELE</name>
<dbReference type="AlphaFoldDB" id="A0A1A8R8X5"/>
<reference evidence="1" key="2">
    <citation type="submission" date="2016-06" db="EMBL/GenBank/DDBJ databases">
        <title>The genome of a short-lived fish provides insights into sex chromosome evolution and the genetic control of aging.</title>
        <authorList>
            <person name="Reichwald K."/>
            <person name="Felder M."/>
            <person name="Petzold A."/>
            <person name="Koch P."/>
            <person name="Groth M."/>
            <person name="Platzer M."/>
        </authorList>
    </citation>
    <scope>NUCLEOTIDE SEQUENCE</scope>
    <source>
        <tissue evidence="1">Brain</tissue>
    </source>
</reference>
<gene>
    <name evidence="1" type="primary">Nfu_g_1_024574</name>
</gene>